<keyword evidence="1" id="KW-0521">NADP</keyword>
<keyword evidence="5" id="KW-0012">Acyltransferase</keyword>
<proteinExistence type="predicted"/>
<feature type="region of interest" description="Disordered" evidence="3">
    <location>
        <begin position="1"/>
        <end position="34"/>
    </location>
</feature>
<dbReference type="InterPro" id="IPR013154">
    <property type="entry name" value="ADH-like_N"/>
</dbReference>
<protein>
    <submittedName>
        <fullName evidence="5">Beta-ketoacyl-acyl-carrier-protein synthase I</fullName>
        <ecNumber evidence="5">2.3.1.41</ecNumber>
    </submittedName>
</protein>
<dbReference type="AlphaFoldDB" id="A0A239W622"/>
<feature type="domain" description="Enoyl reductase (ER)" evidence="4">
    <location>
        <begin position="21"/>
        <end position="331"/>
    </location>
</feature>
<dbReference type="SUPFAM" id="SSF51735">
    <property type="entry name" value="NAD(P)-binding Rossmann-fold domains"/>
    <property type="match status" value="1"/>
</dbReference>
<evidence type="ECO:0000259" key="4">
    <source>
        <dbReference type="SMART" id="SM00829"/>
    </source>
</evidence>
<dbReference type="NCBIfam" id="TIGR02824">
    <property type="entry name" value="quinone_pig3"/>
    <property type="match status" value="1"/>
</dbReference>
<dbReference type="GO" id="GO:0008270">
    <property type="term" value="F:zinc ion binding"/>
    <property type="evidence" value="ECO:0007669"/>
    <property type="project" value="InterPro"/>
</dbReference>
<dbReference type="EC" id="2.3.1.41" evidence="5"/>
<dbReference type="EMBL" id="LT906441">
    <property type="protein sequence ID" value="SNV29639.1"/>
    <property type="molecule type" value="Genomic_DNA"/>
</dbReference>
<dbReference type="Gene3D" id="3.90.180.10">
    <property type="entry name" value="Medium-chain alcohol dehydrogenases, catalytic domain"/>
    <property type="match status" value="1"/>
</dbReference>
<reference evidence="5 6" key="1">
    <citation type="submission" date="2017-06" db="EMBL/GenBank/DDBJ databases">
        <authorList>
            <consortium name="Pathogen Informatics"/>
        </authorList>
    </citation>
    <scope>NUCLEOTIDE SEQUENCE [LARGE SCALE GENOMIC DNA]</scope>
    <source>
        <strain evidence="5 6">NCTC11865</strain>
    </source>
</reference>
<keyword evidence="2" id="KW-0560">Oxidoreductase</keyword>
<keyword evidence="5" id="KW-0808">Transferase</keyword>
<evidence type="ECO:0000256" key="2">
    <source>
        <dbReference type="ARBA" id="ARBA00023002"/>
    </source>
</evidence>
<evidence type="ECO:0000313" key="5">
    <source>
        <dbReference type="EMBL" id="SNV29639.1"/>
    </source>
</evidence>
<dbReference type="Pfam" id="PF08240">
    <property type="entry name" value="ADH_N"/>
    <property type="match status" value="1"/>
</dbReference>
<dbReference type="InterPro" id="IPR014189">
    <property type="entry name" value="Quinone_OxRdtase_PIG3"/>
</dbReference>
<dbReference type="GO" id="GO:0004315">
    <property type="term" value="F:3-oxoacyl-[acyl-carrier-protein] synthase activity"/>
    <property type="evidence" value="ECO:0007669"/>
    <property type="project" value="UniProtKB-EC"/>
</dbReference>
<dbReference type="GO" id="GO:0070402">
    <property type="term" value="F:NADPH binding"/>
    <property type="evidence" value="ECO:0007669"/>
    <property type="project" value="TreeGrafter"/>
</dbReference>
<dbReference type="PANTHER" id="PTHR48106:SF8">
    <property type="entry name" value="OS02G0805600 PROTEIN"/>
    <property type="match status" value="1"/>
</dbReference>
<dbReference type="InterPro" id="IPR002364">
    <property type="entry name" value="Quin_OxRdtase/zeta-crystal_CS"/>
</dbReference>
<dbReference type="CDD" id="cd05276">
    <property type="entry name" value="p53_inducible_oxidoreductase"/>
    <property type="match status" value="1"/>
</dbReference>
<dbReference type="SMART" id="SM00829">
    <property type="entry name" value="PKS_ER"/>
    <property type="match status" value="1"/>
</dbReference>
<dbReference type="InterPro" id="IPR013149">
    <property type="entry name" value="ADH-like_C"/>
</dbReference>
<dbReference type="Gene3D" id="3.40.50.720">
    <property type="entry name" value="NAD(P)-binding Rossmann-like Domain"/>
    <property type="match status" value="1"/>
</dbReference>
<accession>A0A239W622</accession>
<dbReference type="SUPFAM" id="SSF50129">
    <property type="entry name" value="GroES-like"/>
    <property type="match status" value="1"/>
</dbReference>
<evidence type="ECO:0000256" key="3">
    <source>
        <dbReference type="SAM" id="MobiDB-lite"/>
    </source>
</evidence>
<organism evidence="5 6">
    <name type="scientific">Cutibacterium granulosum</name>
    <dbReference type="NCBI Taxonomy" id="33011"/>
    <lineage>
        <taxon>Bacteria</taxon>
        <taxon>Bacillati</taxon>
        <taxon>Actinomycetota</taxon>
        <taxon>Actinomycetes</taxon>
        <taxon>Propionibacteriales</taxon>
        <taxon>Propionibacteriaceae</taxon>
        <taxon>Cutibacterium</taxon>
    </lineage>
</organism>
<evidence type="ECO:0000313" key="6">
    <source>
        <dbReference type="Proteomes" id="UP000215332"/>
    </source>
</evidence>
<sequence>MYAITVRPTDKTDAKGRHRPGPENMEWTQVPTPAPASGEVRVAVKAVGMNRADLLQRQGLYPPPPGVSETMGLEVCGTIDALGDDVDGWQVGDEVVALLAGGGYAEQVIVPAGQLLHMPDGVEPAVASTLVEVAATVISNMDHVHLHEGETILVHGGAGGIGQFAIQYAKARGCRVVVTAGTQEKRDFCRELGADVAIDYHEDWVAAVKEATDGAGVDVILDIMGAKYLGANVDSLAMDGRLVIIGMQGGVKGELRIDKVLGKRATVTATSLRFRDLADKARICRLVEEQAWPMYASGQIKPAPVETFALPDAADAHRRLESGEVLGKIALTL</sequence>
<dbReference type="InterPro" id="IPR011032">
    <property type="entry name" value="GroES-like_sf"/>
</dbReference>
<dbReference type="InterPro" id="IPR036291">
    <property type="entry name" value="NAD(P)-bd_dom_sf"/>
</dbReference>
<dbReference type="Pfam" id="PF00107">
    <property type="entry name" value="ADH_zinc_N"/>
    <property type="match status" value="1"/>
</dbReference>
<name>A0A239W622_9ACTN</name>
<dbReference type="Proteomes" id="UP000215332">
    <property type="component" value="Chromosome 1"/>
</dbReference>
<dbReference type="KEGG" id="cgrn:4412665_00312"/>
<evidence type="ECO:0000256" key="1">
    <source>
        <dbReference type="ARBA" id="ARBA00022857"/>
    </source>
</evidence>
<dbReference type="GO" id="GO:0016651">
    <property type="term" value="F:oxidoreductase activity, acting on NAD(P)H"/>
    <property type="evidence" value="ECO:0007669"/>
    <property type="project" value="TreeGrafter"/>
</dbReference>
<dbReference type="PROSITE" id="PS01162">
    <property type="entry name" value="QOR_ZETA_CRYSTAL"/>
    <property type="match status" value="1"/>
</dbReference>
<dbReference type="InterPro" id="IPR020843">
    <property type="entry name" value="ER"/>
</dbReference>
<dbReference type="PANTHER" id="PTHR48106">
    <property type="entry name" value="QUINONE OXIDOREDUCTASE PIG3-RELATED"/>
    <property type="match status" value="1"/>
</dbReference>
<gene>
    <name evidence="5" type="primary">ppsC</name>
    <name evidence="5" type="ORF">SAMEA4412665_00312</name>
</gene>
<dbReference type="eggNOG" id="COG0604">
    <property type="taxonomic scope" value="Bacteria"/>
</dbReference>
<dbReference type="RefSeq" id="WP_065860987.1">
    <property type="nucleotide sequence ID" value="NZ_LT906441.1"/>
</dbReference>